<keyword evidence="2" id="KW-0813">Transport</keyword>
<feature type="transmembrane region" description="Helical" evidence="7">
    <location>
        <begin position="131"/>
        <end position="150"/>
    </location>
</feature>
<evidence type="ECO:0000256" key="2">
    <source>
        <dbReference type="ARBA" id="ARBA00022448"/>
    </source>
</evidence>
<dbReference type="GO" id="GO:0016020">
    <property type="term" value="C:membrane"/>
    <property type="evidence" value="ECO:0007669"/>
    <property type="project" value="UniProtKB-SubCell"/>
</dbReference>
<comment type="subcellular location">
    <subcellularLocation>
        <location evidence="1">Membrane</location>
        <topology evidence="1">Multi-pass membrane protein</topology>
    </subcellularLocation>
</comment>
<feature type="transmembrane region" description="Helical" evidence="7">
    <location>
        <begin position="227"/>
        <end position="245"/>
    </location>
</feature>
<gene>
    <name evidence="8" type="ORF">EOJ36_10525</name>
</gene>
<keyword evidence="9" id="KW-1185">Reference proteome</keyword>
<evidence type="ECO:0000256" key="6">
    <source>
        <dbReference type="ARBA" id="ARBA00023136"/>
    </source>
</evidence>
<reference evidence="8 9" key="1">
    <citation type="submission" date="2019-01" db="EMBL/GenBank/DDBJ databases">
        <authorList>
            <person name="Chen W.-M."/>
        </authorList>
    </citation>
    <scope>NUCLEOTIDE SEQUENCE [LARGE SCALE GENOMIC DNA]</scope>
    <source>
        <strain evidence="8 9">FSY-15</strain>
    </source>
</reference>
<evidence type="ECO:0000256" key="7">
    <source>
        <dbReference type="SAM" id="Phobius"/>
    </source>
</evidence>
<organism evidence="8 9">
    <name type="scientific">Sandaracinomonas limnophila</name>
    <dbReference type="NCBI Taxonomy" id="1862386"/>
    <lineage>
        <taxon>Bacteria</taxon>
        <taxon>Pseudomonadati</taxon>
        <taxon>Bacteroidota</taxon>
        <taxon>Cytophagia</taxon>
        <taxon>Cytophagales</taxon>
        <taxon>Flectobacillaceae</taxon>
        <taxon>Sandaracinomonas</taxon>
    </lineage>
</organism>
<feature type="transmembrane region" description="Helical" evidence="7">
    <location>
        <begin position="92"/>
        <end position="111"/>
    </location>
</feature>
<evidence type="ECO:0000256" key="3">
    <source>
        <dbReference type="ARBA" id="ARBA00022475"/>
    </source>
</evidence>
<sequence length="308" mass="34234">MNSPNIVFGTALAIIFMGYLLKSTGFIKEHEAKHVSKFLMHTTFPALVISTMTKVEMSGELFWLPTIAILFGITCSFLGFNLFKNDTSGNRTILTMGCSGFNLGLFAFPLIEGIWGWKGLAYAAMFDIGNSIINFMVTYGVGAFLAGGGKANISFWEVCKKILSLPPFQAMLIGLSINLFKIPIPQVGMEIVEIIAKGNKPLVLLLMGIYFSIRLPKRSLWDVFKVLSLRYTLGFIVGFAIYFLSPFDQHFRNMLLICIILPAGMTLITYSEQLNLNSNIAAALVNFSMLISFALMWILVYAFQMAPM</sequence>
<evidence type="ECO:0000313" key="8">
    <source>
        <dbReference type="EMBL" id="RVU23504.1"/>
    </source>
</evidence>
<feature type="transmembrane region" description="Helical" evidence="7">
    <location>
        <begin position="251"/>
        <end position="270"/>
    </location>
</feature>
<accession>A0A437PN64</accession>
<evidence type="ECO:0000256" key="5">
    <source>
        <dbReference type="ARBA" id="ARBA00022989"/>
    </source>
</evidence>
<comment type="caution">
    <text evidence="8">The sequence shown here is derived from an EMBL/GenBank/DDBJ whole genome shotgun (WGS) entry which is preliminary data.</text>
</comment>
<dbReference type="OrthoDB" id="9786183at2"/>
<feature type="transmembrane region" description="Helical" evidence="7">
    <location>
        <begin position="282"/>
        <end position="303"/>
    </location>
</feature>
<keyword evidence="5 7" id="KW-1133">Transmembrane helix</keyword>
<dbReference type="Pfam" id="PF03547">
    <property type="entry name" value="Mem_trans"/>
    <property type="match status" value="1"/>
</dbReference>
<dbReference type="RefSeq" id="WP_127805131.1">
    <property type="nucleotide sequence ID" value="NZ_SACY01000005.1"/>
</dbReference>
<name>A0A437PN64_9BACT</name>
<dbReference type="GO" id="GO:0055085">
    <property type="term" value="P:transmembrane transport"/>
    <property type="evidence" value="ECO:0007669"/>
    <property type="project" value="InterPro"/>
</dbReference>
<keyword evidence="4 7" id="KW-0812">Transmembrane</keyword>
<keyword evidence="6 7" id="KW-0472">Membrane</keyword>
<evidence type="ECO:0000256" key="1">
    <source>
        <dbReference type="ARBA" id="ARBA00004141"/>
    </source>
</evidence>
<evidence type="ECO:0000256" key="4">
    <source>
        <dbReference type="ARBA" id="ARBA00022692"/>
    </source>
</evidence>
<protein>
    <submittedName>
        <fullName evidence="8">AEC family transporter</fullName>
    </submittedName>
</protein>
<feature type="transmembrane region" description="Helical" evidence="7">
    <location>
        <begin position="61"/>
        <end position="80"/>
    </location>
</feature>
<dbReference type="AlphaFoldDB" id="A0A437PN64"/>
<evidence type="ECO:0000313" key="9">
    <source>
        <dbReference type="Proteomes" id="UP000282832"/>
    </source>
</evidence>
<dbReference type="Proteomes" id="UP000282832">
    <property type="component" value="Unassembled WGS sequence"/>
</dbReference>
<keyword evidence="3" id="KW-1003">Cell membrane</keyword>
<dbReference type="InterPro" id="IPR004776">
    <property type="entry name" value="Mem_transp_PIN-like"/>
</dbReference>
<dbReference type="EMBL" id="SACY01000005">
    <property type="protein sequence ID" value="RVU23504.1"/>
    <property type="molecule type" value="Genomic_DNA"/>
</dbReference>
<proteinExistence type="predicted"/>
<dbReference type="PANTHER" id="PTHR36838:SF3">
    <property type="entry name" value="TRANSPORTER AUXIN EFFLUX CARRIER EC FAMILY"/>
    <property type="match status" value="1"/>
</dbReference>
<feature type="transmembrane region" description="Helical" evidence="7">
    <location>
        <begin position="162"/>
        <end position="182"/>
    </location>
</feature>
<feature type="transmembrane region" description="Helical" evidence="7">
    <location>
        <begin position="194"/>
        <end position="215"/>
    </location>
</feature>
<feature type="transmembrane region" description="Helical" evidence="7">
    <location>
        <begin position="6"/>
        <end position="26"/>
    </location>
</feature>
<dbReference type="PANTHER" id="PTHR36838">
    <property type="entry name" value="AUXIN EFFLUX CARRIER FAMILY PROTEIN"/>
    <property type="match status" value="1"/>
</dbReference>